<name>A0A0K2T484_LEPSM</name>
<sequence>MQGGIALKQPKTLSKIFQLCCYAYSLN</sequence>
<accession>A0A0K2T484</accession>
<proteinExistence type="predicted"/>
<evidence type="ECO:0000313" key="1">
    <source>
        <dbReference type="EMBL" id="CDW20615.1"/>
    </source>
</evidence>
<organism evidence="1">
    <name type="scientific">Lepeophtheirus salmonis</name>
    <name type="common">Salmon louse</name>
    <name type="synonym">Caligus salmonis</name>
    <dbReference type="NCBI Taxonomy" id="72036"/>
    <lineage>
        <taxon>Eukaryota</taxon>
        <taxon>Metazoa</taxon>
        <taxon>Ecdysozoa</taxon>
        <taxon>Arthropoda</taxon>
        <taxon>Crustacea</taxon>
        <taxon>Multicrustacea</taxon>
        <taxon>Hexanauplia</taxon>
        <taxon>Copepoda</taxon>
        <taxon>Siphonostomatoida</taxon>
        <taxon>Caligidae</taxon>
        <taxon>Lepeophtheirus</taxon>
    </lineage>
</organism>
<protein>
    <submittedName>
        <fullName evidence="1">Uncharacterized protein</fullName>
    </submittedName>
</protein>
<dbReference type="EMBL" id="HACA01003254">
    <property type="protein sequence ID" value="CDW20615.1"/>
    <property type="molecule type" value="Transcribed_RNA"/>
</dbReference>
<reference evidence="1" key="1">
    <citation type="submission" date="2014-05" db="EMBL/GenBank/DDBJ databases">
        <authorList>
            <person name="Chronopoulou M."/>
        </authorList>
    </citation>
    <scope>NUCLEOTIDE SEQUENCE</scope>
    <source>
        <tissue evidence="1">Whole organism</tissue>
    </source>
</reference>
<dbReference type="AlphaFoldDB" id="A0A0K2T484"/>